<feature type="domain" description="CoA-binding" evidence="1">
    <location>
        <begin position="11"/>
        <end position="106"/>
    </location>
</feature>
<organism evidence="2 3">
    <name type="scientific">Entotheonella factor</name>
    <dbReference type="NCBI Taxonomy" id="1429438"/>
    <lineage>
        <taxon>Bacteria</taxon>
        <taxon>Pseudomonadati</taxon>
        <taxon>Nitrospinota/Tectimicrobiota group</taxon>
        <taxon>Candidatus Tectimicrobiota</taxon>
        <taxon>Candidatus Entotheonellia</taxon>
        <taxon>Candidatus Entotheonellales</taxon>
        <taxon>Candidatus Entotheonellaceae</taxon>
        <taxon>Candidatus Entotheonella</taxon>
    </lineage>
</organism>
<dbReference type="InterPro" id="IPR032875">
    <property type="entry name" value="Succ_CoA_lig_flav_dom"/>
</dbReference>
<dbReference type="InterPro" id="IPR043938">
    <property type="entry name" value="Ligase_CoA_dom"/>
</dbReference>
<dbReference type="EMBL" id="AZHW01001195">
    <property type="protein sequence ID" value="ETW93652.1"/>
    <property type="molecule type" value="Genomic_DNA"/>
</dbReference>
<dbReference type="SUPFAM" id="SSF51735">
    <property type="entry name" value="NAD(P)-binding Rossmann-fold domains"/>
    <property type="match status" value="1"/>
</dbReference>
<dbReference type="PANTHER" id="PTHR42793:SF1">
    <property type="entry name" value="PEPTIDYL-LYSINE N-ACETYLTRANSFERASE PATZ"/>
    <property type="match status" value="1"/>
</dbReference>
<dbReference type="InterPro" id="IPR003781">
    <property type="entry name" value="CoA-bd"/>
</dbReference>
<evidence type="ECO:0000259" key="1">
    <source>
        <dbReference type="SMART" id="SM00881"/>
    </source>
</evidence>
<evidence type="ECO:0000313" key="2">
    <source>
        <dbReference type="EMBL" id="ETW93652.1"/>
    </source>
</evidence>
<gene>
    <name evidence="2" type="ORF">ETSY1_38295</name>
</gene>
<dbReference type="Gene3D" id="3.40.50.261">
    <property type="entry name" value="Succinyl-CoA synthetase domains"/>
    <property type="match status" value="2"/>
</dbReference>
<sequence>MDKRLENLHRALHPRAIAVVGARKVDDYSWLRNMSTFDGPVYSVNIDENEIPGIEALGITNYQRLTDIPGPVDFVVVAVPRRASPFVIQDAIDKGVAGAAMFTSGFAETAEDEGRELQERITAMARASDIALVGPNCMGLYHPKVGIRNHIEQPAGEAGNVGFISQSGTHAINFSLYGASQGLKVSKAISFGNGVVLDSPDLLEYLLQDDETTVVGMYVEGSRDDQRLFDVIKRLAPRKPLLIWRGGQTAAGSRATAAHTGSPRQDGAVWASLYRQSGALEVHGLEEMVDTMKALQHLNPSGGQRLALVTLTGGPSVVSTDAFAKQGLEIPTLTEASYDKFRAFFSIVGGSYRNPVDMGMNQTPEHFTDIMRILLEDPNIDAVVNDLPLTFLRRRMERRPGYKEQLFNTLSELREHYGKPLLAVVGYSPFEKDEVDFRKELLEIGIPAFHNFERAACAYRQVSTYHRSRP</sequence>
<dbReference type="Pfam" id="PF13380">
    <property type="entry name" value="CoA_binding_2"/>
    <property type="match status" value="1"/>
</dbReference>
<dbReference type="Proteomes" id="UP000019141">
    <property type="component" value="Unassembled WGS sequence"/>
</dbReference>
<dbReference type="AlphaFoldDB" id="W4L6H7"/>
<dbReference type="GO" id="GO:0043758">
    <property type="term" value="F:acetate-CoA ligase (ADP-forming) activity"/>
    <property type="evidence" value="ECO:0007669"/>
    <property type="project" value="InterPro"/>
</dbReference>
<dbReference type="Gene3D" id="3.40.50.720">
    <property type="entry name" value="NAD(P)-binding Rossmann-like Domain"/>
    <property type="match status" value="1"/>
</dbReference>
<protein>
    <recommendedName>
        <fullName evidence="1">CoA-binding domain-containing protein</fullName>
    </recommendedName>
</protein>
<dbReference type="SMART" id="SM00881">
    <property type="entry name" value="CoA_binding"/>
    <property type="match status" value="1"/>
</dbReference>
<dbReference type="InterPro" id="IPR016102">
    <property type="entry name" value="Succinyl-CoA_synth-like"/>
</dbReference>
<keyword evidence="3" id="KW-1185">Reference proteome</keyword>
<dbReference type="InterPro" id="IPR036291">
    <property type="entry name" value="NAD(P)-bd_dom_sf"/>
</dbReference>
<dbReference type="HOGENOM" id="CLU_007415_2_3_7"/>
<proteinExistence type="predicted"/>
<comment type="caution">
    <text evidence="2">The sequence shown here is derived from an EMBL/GenBank/DDBJ whole genome shotgun (WGS) entry which is preliminary data.</text>
</comment>
<accession>W4L6H7</accession>
<evidence type="ECO:0000313" key="3">
    <source>
        <dbReference type="Proteomes" id="UP000019141"/>
    </source>
</evidence>
<reference evidence="2 3" key="1">
    <citation type="journal article" date="2014" name="Nature">
        <title>An environmental bacterial taxon with a large and distinct metabolic repertoire.</title>
        <authorList>
            <person name="Wilson M.C."/>
            <person name="Mori T."/>
            <person name="Ruckert C."/>
            <person name="Uria A.R."/>
            <person name="Helf M.J."/>
            <person name="Takada K."/>
            <person name="Gernert C."/>
            <person name="Steffens U.A."/>
            <person name="Heycke N."/>
            <person name="Schmitt S."/>
            <person name="Rinke C."/>
            <person name="Helfrich E.J."/>
            <person name="Brachmann A.O."/>
            <person name="Gurgui C."/>
            <person name="Wakimoto T."/>
            <person name="Kracht M."/>
            <person name="Crusemann M."/>
            <person name="Hentschel U."/>
            <person name="Abe I."/>
            <person name="Matsunaga S."/>
            <person name="Kalinowski J."/>
            <person name="Takeyama H."/>
            <person name="Piel J."/>
        </authorList>
    </citation>
    <scope>NUCLEOTIDE SEQUENCE [LARGE SCALE GENOMIC DNA]</scope>
    <source>
        <strain evidence="3">TSY1</strain>
    </source>
</reference>
<name>W4L6H7_ENTF1</name>
<dbReference type="SUPFAM" id="SSF52210">
    <property type="entry name" value="Succinyl-CoA synthetase domains"/>
    <property type="match status" value="2"/>
</dbReference>
<dbReference type="PANTHER" id="PTHR42793">
    <property type="entry name" value="COA BINDING DOMAIN CONTAINING PROTEIN"/>
    <property type="match status" value="1"/>
</dbReference>
<dbReference type="Pfam" id="PF13607">
    <property type="entry name" value="Succ_CoA_lig"/>
    <property type="match status" value="1"/>
</dbReference>
<dbReference type="Pfam" id="PF19045">
    <property type="entry name" value="Ligase_CoA_2"/>
    <property type="match status" value="1"/>
</dbReference>